<feature type="domain" description="CusB-like beta-barrel" evidence="4">
    <location>
        <begin position="230"/>
        <end position="298"/>
    </location>
</feature>
<dbReference type="SUPFAM" id="SSF111369">
    <property type="entry name" value="HlyD-like secretion proteins"/>
    <property type="match status" value="1"/>
</dbReference>
<dbReference type="InterPro" id="IPR058792">
    <property type="entry name" value="Beta-barrel_RND_2"/>
</dbReference>
<dbReference type="GO" id="GO:0060003">
    <property type="term" value="P:copper ion export"/>
    <property type="evidence" value="ECO:0007669"/>
    <property type="project" value="TreeGrafter"/>
</dbReference>
<dbReference type="Proteomes" id="UP000199656">
    <property type="component" value="Unassembled WGS sequence"/>
</dbReference>
<evidence type="ECO:0000259" key="4">
    <source>
        <dbReference type="Pfam" id="PF25954"/>
    </source>
</evidence>
<dbReference type="PROSITE" id="PS51257">
    <property type="entry name" value="PROKAR_LIPOPROTEIN"/>
    <property type="match status" value="1"/>
</dbReference>
<evidence type="ECO:0000256" key="1">
    <source>
        <dbReference type="ARBA" id="ARBA00009477"/>
    </source>
</evidence>
<reference evidence="7" key="1">
    <citation type="submission" date="2016-10" db="EMBL/GenBank/DDBJ databases">
        <authorList>
            <person name="Varghese N."/>
            <person name="Submissions S."/>
        </authorList>
    </citation>
    <scope>NUCLEOTIDE SEQUENCE [LARGE SCALE GENOMIC DNA]</scope>
    <source>
        <strain evidence="7">DSM 23920</strain>
    </source>
</reference>
<proteinExistence type="inferred from homology"/>
<feature type="domain" description="Multidrug resistance protein MdtA-like barrel-sandwich hybrid" evidence="3">
    <location>
        <begin position="76"/>
        <end position="214"/>
    </location>
</feature>
<dbReference type="EMBL" id="FNRL01000001">
    <property type="protein sequence ID" value="SDZ97426.1"/>
    <property type="molecule type" value="Genomic_DNA"/>
</dbReference>
<dbReference type="InterPro" id="IPR006143">
    <property type="entry name" value="RND_pump_MFP"/>
</dbReference>
<evidence type="ECO:0000313" key="6">
    <source>
        <dbReference type="EMBL" id="SDZ97426.1"/>
    </source>
</evidence>
<dbReference type="GO" id="GO:0022857">
    <property type="term" value="F:transmembrane transporter activity"/>
    <property type="evidence" value="ECO:0007669"/>
    <property type="project" value="InterPro"/>
</dbReference>
<dbReference type="PANTHER" id="PTHR30097">
    <property type="entry name" value="CATION EFFLUX SYSTEM PROTEIN CUSB"/>
    <property type="match status" value="1"/>
</dbReference>
<feature type="domain" description="CzcB-like C-terminal circularly permuted SH3-like" evidence="5">
    <location>
        <begin position="308"/>
        <end position="367"/>
    </location>
</feature>
<dbReference type="GO" id="GO:0016020">
    <property type="term" value="C:membrane"/>
    <property type="evidence" value="ECO:0007669"/>
    <property type="project" value="InterPro"/>
</dbReference>
<dbReference type="GO" id="GO:0015679">
    <property type="term" value="P:plasma membrane copper ion transport"/>
    <property type="evidence" value="ECO:0007669"/>
    <property type="project" value="TreeGrafter"/>
</dbReference>
<dbReference type="NCBIfam" id="TIGR01730">
    <property type="entry name" value="RND_mfp"/>
    <property type="match status" value="1"/>
</dbReference>
<dbReference type="PANTHER" id="PTHR30097:SF4">
    <property type="entry name" value="SLR6042 PROTEIN"/>
    <property type="match status" value="1"/>
</dbReference>
<dbReference type="OrthoDB" id="9814657at2"/>
<accession>A0A1H3XDE9</accession>
<evidence type="ECO:0000256" key="2">
    <source>
        <dbReference type="ARBA" id="ARBA00022448"/>
    </source>
</evidence>
<dbReference type="GO" id="GO:0030313">
    <property type="term" value="C:cell envelope"/>
    <property type="evidence" value="ECO:0007669"/>
    <property type="project" value="TreeGrafter"/>
</dbReference>
<gene>
    <name evidence="6" type="ORF">SAMN05660909_00401</name>
</gene>
<dbReference type="InterPro" id="IPR058649">
    <property type="entry name" value="CzcB_C"/>
</dbReference>
<dbReference type="Pfam" id="PF25917">
    <property type="entry name" value="BSH_RND"/>
    <property type="match status" value="1"/>
</dbReference>
<dbReference type="Gene3D" id="2.40.420.20">
    <property type="match status" value="1"/>
</dbReference>
<evidence type="ECO:0000259" key="5">
    <source>
        <dbReference type="Pfam" id="PF25975"/>
    </source>
</evidence>
<dbReference type="STRING" id="408074.SAMN05660909_00401"/>
<dbReference type="RefSeq" id="WP_089758109.1">
    <property type="nucleotide sequence ID" value="NZ_BKAT01000012.1"/>
</dbReference>
<comment type="similarity">
    <text evidence="1">Belongs to the membrane fusion protein (MFP) (TC 8.A.1) family.</text>
</comment>
<evidence type="ECO:0000259" key="3">
    <source>
        <dbReference type="Pfam" id="PF25917"/>
    </source>
</evidence>
<dbReference type="InterPro" id="IPR058625">
    <property type="entry name" value="MdtA-like_BSH"/>
</dbReference>
<evidence type="ECO:0000313" key="7">
    <source>
        <dbReference type="Proteomes" id="UP000199656"/>
    </source>
</evidence>
<name>A0A1H3XDE9_9BACT</name>
<organism evidence="6 7">
    <name type="scientific">Chitinophaga terrae</name>
    <name type="common">ex Kim and Jung 2007</name>
    <dbReference type="NCBI Taxonomy" id="408074"/>
    <lineage>
        <taxon>Bacteria</taxon>
        <taxon>Pseudomonadati</taxon>
        <taxon>Bacteroidota</taxon>
        <taxon>Chitinophagia</taxon>
        <taxon>Chitinophagales</taxon>
        <taxon>Chitinophagaceae</taxon>
        <taxon>Chitinophaga</taxon>
    </lineage>
</organism>
<dbReference type="AlphaFoldDB" id="A0A1H3XDE9"/>
<dbReference type="InterPro" id="IPR051909">
    <property type="entry name" value="MFP_Cation_Efflux"/>
</dbReference>
<keyword evidence="2" id="KW-0813">Transport</keyword>
<dbReference type="Gene3D" id="2.40.50.100">
    <property type="match status" value="1"/>
</dbReference>
<dbReference type="Pfam" id="PF25954">
    <property type="entry name" value="Beta-barrel_RND_2"/>
    <property type="match status" value="1"/>
</dbReference>
<keyword evidence="7" id="KW-1185">Reference proteome</keyword>
<sequence length="377" mass="42087">MKNSFLTVLIISGLFACKSGDKQPETKAVAEELPSNEVQLTDEQFKNGDLAIGAVATKDMHTTTKVNGVIDVPPQNIVSVSMPMGGYLKKMNLLPGMQVAKGQVMATLEDPQYIQLQEDYLVTRSRLKFLEADYKRQKELNETKINSDKVFQQVRSEYESQQVMARSLAQKLQLININPATLTEQTISRQVNVYAPISGYVSKVNVNIGRYVNPSDILFDLMDPADLHLSLTVFEKDVINLAPDQKVICYTNANPEEKYTARIHLITRNVDDNRTAEVHCHFDKYDKRLLPGMYMNAIIELNSDNITAVPDDALVSWHEKSYVFVVKGKNTFVMTPVEPGPANDGFTAVKSGVSAGQQIVTKNAYALLMKMKNSGEE</sequence>
<protein>
    <submittedName>
        <fullName evidence="6">Membrane fusion protein, cobalt-zinc-cadmium efflux system</fullName>
    </submittedName>
</protein>
<dbReference type="Gene3D" id="2.40.30.170">
    <property type="match status" value="1"/>
</dbReference>
<dbReference type="Pfam" id="PF25975">
    <property type="entry name" value="CzcB_C"/>
    <property type="match status" value="1"/>
</dbReference>